<evidence type="ECO:0000256" key="4">
    <source>
        <dbReference type="ARBA" id="ARBA00023136"/>
    </source>
</evidence>
<comment type="subcellular location">
    <subcellularLocation>
        <location evidence="1">Membrane</location>
        <topology evidence="1">Multi-pass membrane protein</topology>
    </subcellularLocation>
</comment>
<sequence length="301" mass="34431">MGIYDRDYERQGQWRDSYGGGGGIQLRFPETSVNRIVLVTLLAYLVEVVFFSSPDGNLWVRWLSLWSNWFYFPWEAYQLLTYSLVHDPHSIWHVAGNMFGVWMFGRQLEQRFGSREFMLYYLGAVLAGGLAITLYNVVVPSAQPFPTLGASAGTVAVILLYALLYPHQTVLLFAVFPIPMWVLGAFIVGQDVMRALSTDADGVSFQGHLGGAAFAAAYHFQRWRLSNWVPQEFKLPSLKRRPKLRVHTAPDDEQNESQDKLRDEVDRILKKISDQGSDSLTSKEKRLMQRASREFKGRRQL</sequence>
<dbReference type="Proteomes" id="UP000316714">
    <property type="component" value="Unassembled WGS sequence"/>
</dbReference>
<keyword evidence="3 6" id="KW-1133">Transmembrane helix</keyword>
<dbReference type="GO" id="GO:0016020">
    <property type="term" value="C:membrane"/>
    <property type="evidence" value="ECO:0007669"/>
    <property type="project" value="UniProtKB-SubCell"/>
</dbReference>
<keyword evidence="10" id="KW-1185">Reference proteome</keyword>
<dbReference type="InterPro" id="IPR035952">
    <property type="entry name" value="Rhomboid-like_sf"/>
</dbReference>
<evidence type="ECO:0000256" key="2">
    <source>
        <dbReference type="ARBA" id="ARBA00022692"/>
    </source>
</evidence>
<evidence type="ECO:0000256" key="3">
    <source>
        <dbReference type="ARBA" id="ARBA00022989"/>
    </source>
</evidence>
<feature type="domain" description="Peptidase S54 rhomboid" evidence="7">
    <location>
        <begin position="74"/>
        <end position="220"/>
    </location>
</feature>
<dbReference type="RefSeq" id="WP_146568785.1">
    <property type="nucleotide sequence ID" value="NZ_SIHJ01000005.1"/>
</dbReference>
<dbReference type="SUPFAM" id="SSF144091">
    <property type="entry name" value="Rhomboid-like"/>
    <property type="match status" value="1"/>
</dbReference>
<gene>
    <name evidence="9" type="ORF">KOR34_49910</name>
</gene>
<feature type="domain" description="DUF6576" evidence="8">
    <location>
        <begin position="251"/>
        <end position="293"/>
    </location>
</feature>
<dbReference type="InterPro" id="IPR022764">
    <property type="entry name" value="Peptidase_S54_rhomboid_dom"/>
</dbReference>
<proteinExistence type="predicted"/>
<comment type="caution">
    <text evidence="9">The sequence shown here is derived from an EMBL/GenBank/DDBJ whole genome shotgun (WGS) entry which is preliminary data.</text>
</comment>
<dbReference type="PANTHER" id="PTHR43066">
    <property type="entry name" value="RHOMBOID-RELATED PROTEIN"/>
    <property type="match status" value="1"/>
</dbReference>
<evidence type="ECO:0000313" key="9">
    <source>
        <dbReference type="EMBL" id="TWT30432.1"/>
    </source>
</evidence>
<dbReference type="InterPro" id="IPR046483">
    <property type="entry name" value="DUF6576"/>
</dbReference>
<dbReference type="Pfam" id="PF01694">
    <property type="entry name" value="Rhomboid"/>
    <property type="match status" value="1"/>
</dbReference>
<evidence type="ECO:0000259" key="8">
    <source>
        <dbReference type="Pfam" id="PF20216"/>
    </source>
</evidence>
<keyword evidence="2 6" id="KW-0812">Transmembrane</keyword>
<dbReference type="GO" id="GO:0004252">
    <property type="term" value="F:serine-type endopeptidase activity"/>
    <property type="evidence" value="ECO:0007669"/>
    <property type="project" value="InterPro"/>
</dbReference>
<evidence type="ECO:0000256" key="5">
    <source>
        <dbReference type="SAM" id="MobiDB-lite"/>
    </source>
</evidence>
<accession>A0A5C5UY83</accession>
<dbReference type="EMBL" id="SIHJ01000005">
    <property type="protein sequence ID" value="TWT30432.1"/>
    <property type="molecule type" value="Genomic_DNA"/>
</dbReference>
<evidence type="ECO:0000259" key="7">
    <source>
        <dbReference type="Pfam" id="PF01694"/>
    </source>
</evidence>
<feature type="region of interest" description="Disordered" evidence="5">
    <location>
        <begin position="273"/>
        <end position="301"/>
    </location>
</feature>
<keyword evidence="4 6" id="KW-0472">Membrane</keyword>
<reference evidence="9 10" key="1">
    <citation type="submission" date="2019-02" db="EMBL/GenBank/DDBJ databases">
        <title>Deep-cultivation of Planctomycetes and their phenomic and genomic characterization uncovers novel biology.</title>
        <authorList>
            <person name="Wiegand S."/>
            <person name="Jogler M."/>
            <person name="Boedeker C."/>
            <person name="Pinto D."/>
            <person name="Vollmers J."/>
            <person name="Rivas-Marin E."/>
            <person name="Kohn T."/>
            <person name="Peeters S.H."/>
            <person name="Heuer A."/>
            <person name="Rast P."/>
            <person name="Oberbeckmann S."/>
            <person name="Bunk B."/>
            <person name="Jeske O."/>
            <person name="Meyerdierks A."/>
            <person name="Storesund J.E."/>
            <person name="Kallscheuer N."/>
            <person name="Luecker S."/>
            <person name="Lage O.M."/>
            <person name="Pohl T."/>
            <person name="Merkel B.J."/>
            <person name="Hornburger P."/>
            <person name="Mueller R.-W."/>
            <person name="Bruemmer F."/>
            <person name="Labrenz M."/>
            <person name="Spormann A.M."/>
            <person name="Op Den Camp H."/>
            <person name="Overmann J."/>
            <person name="Amann R."/>
            <person name="Jetten M.S.M."/>
            <person name="Mascher T."/>
            <person name="Medema M.H."/>
            <person name="Devos D.P."/>
            <person name="Kaster A.-K."/>
            <person name="Ovreas L."/>
            <person name="Rohde M."/>
            <person name="Galperin M.Y."/>
            <person name="Jogler C."/>
        </authorList>
    </citation>
    <scope>NUCLEOTIDE SEQUENCE [LARGE SCALE GENOMIC DNA]</scope>
    <source>
        <strain evidence="9 10">KOR34</strain>
    </source>
</reference>
<feature type="transmembrane region" description="Helical" evidence="6">
    <location>
        <begin position="144"/>
        <end position="163"/>
    </location>
</feature>
<dbReference type="Pfam" id="PF20216">
    <property type="entry name" value="DUF6576"/>
    <property type="match status" value="1"/>
</dbReference>
<evidence type="ECO:0000313" key="10">
    <source>
        <dbReference type="Proteomes" id="UP000316714"/>
    </source>
</evidence>
<evidence type="ECO:0000256" key="1">
    <source>
        <dbReference type="ARBA" id="ARBA00004141"/>
    </source>
</evidence>
<dbReference type="PANTHER" id="PTHR43066:SF11">
    <property type="entry name" value="PEPTIDASE S54 RHOMBOID DOMAIN-CONTAINING PROTEIN"/>
    <property type="match status" value="1"/>
</dbReference>
<dbReference type="Gene3D" id="1.20.1540.10">
    <property type="entry name" value="Rhomboid-like"/>
    <property type="match status" value="1"/>
</dbReference>
<name>A0A5C5UY83_9BACT</name>
<organism evidence="9 10">
    <name type="scientific">Posidoniimonas corsicana</name>
    <dbReference type="NCBI Taxonomy" id="1938618"/>
    <lineage>
        <taxon>Bacteria</taxon>
        <taxon>Pseudomonadati</taxon>
        <taxon>Planctomycetota</taxon>
        <taxon>Planctomycetia</taxon>
        <taxon>Pirellulales</taxon>
        <taxon>Lacipirellulaceae</taxon>
        <taxon>Posidoniimonas</taxon>
    </lineage>
</organism>
<feature type="transmembrane region" description="Helical" evidence="6">
    <location>
        <begin position="117"/>
        <end position="138"/>
    </location>
</feature>
<dbReference type="OrthoDB" id="9813074at2"/>
<protein>
    <submittedName>
        <fullName evidence="9">Rhomboid family protein</fullName>
    </submittedName>
</protein>
<feature type="transmembrane region" description="Helical" evidence="6">
    <location>
        <begin position="170"/>
        <end position="189"/>
    </location>
</feature>
<feature type="compositionally biased region" description="Basic and acidic residues" evidence="5">
    <location>
        <begin position="281"/>
        <end position="301"/>
    </location>
</feature>
<dbReference type="AlphaFoldDB" id="A0A5C5UY83"/>
<evidence type="ECO:0000256" key="6">
    <source>
        <dbReference type="SAM" id="Phobius"/>
    </source>
</evidence>